<dbReference type="Proteomes" id="UP000677054">
    <property type="component" value="Unassembled WGS sequence"/>
</dbReference>
<name>A0A7R9AK54_9CRUS</name>
<dbReference type="InterPro" id="IPR036291">
    <property type="entry name" value="NAD(P)-bd_dom_sf"/>
</dbReference>
<evidence type="ECO:0000256" key="1">
    <source>
        <dbReference type="ARBA" id="ARBA00023002"/>
    </source>
</evidence>
<dbReference type="InterPro" id="IPR006140">
    <property type="entry name" value="D-isomer_DH_NAD-bd"/>
</dbReference>
<dbReference type="GO" id="GO:0051287">
    <property type="term" value="F:NAD binding"/>
    <property type="evidence" value="ECO:0007669"/>
    <property type="project" value="InterPro"/>
</dbReference>
<proteinExistence type="predicted"/>
<evidence type="ECO:0000259" key="2">
    <source>
        <dbReference type="Pfam" id="PF02826"/>
    </source>
</evidence>
<keyword evidence="4" id="KW-1185">Reference proteome</keyword>
<dbReference type="SUPFAM" id="SSF51735">
    <property type="entry name" value="NAD(P)-binding Rossmann-fold domains"/>
    <property type="match status" value="1"/>
</dbReference>
<dbReference type="EMBL" id="LR942106">
    <property type="protein sequence ID" value="CAD7255648.1"/>
    <property type="molecule type" value="Genomic_DNA"/>
</dbReference>
<feature type="non-terminal residue" evidence="3">
    <location>
        <position position="130"/>
    </location>
</feature>
<sequence>MNVIGYDPTITIERAWQLDSDVEAAPNLDTLLAQSDFITFHVPLIDSTRNLINADSLQKLKDGVVLLNFARDGIVDERAVLAGLESGKIYAYVCDFPSNGLRTNPRVITLPHLGASTREAEENCAIMVVD</sequence>
<dbReference type="GO" id="GO:0016491">
    <property type="term" value="F:oxidoreductase activity"/>
    <property type="evidence" value="ECO:0007669"/>
    <property type="project" value="UniProtKB-KW"/>
</dbReference>
<protein>
    <recommendedName>
        <fullName evidence="2">D-isomer specific 2-hydroxyacid dehydrogenase NAD-binding domain-containing protein</fullName>
    </recommendedName>
</protein>
<dbReference type="Pfam" id="PF02826">
    <property type="entry name" value="2-Hacid_dh_C"/>
    <property type="match status" value="1"/>
</dbReference>
<evidence type="ECO:0000313" key="4">
    <source>
        <dbReference type="Proteomes" id="UP000677054"/>
    </source>
</evidence>
<gene>
    <name evidence="3" type="ORF">DSTB1V02_LOCUS15393</name>
</gene>
<reference evidence="3" key="1">
    <citation type="submission" date="2020-11" db="EMBL/GenBank/DDBJ databases">
        <authorList>
            <person name="Tran Van P."/>
        </authorList>
    </citation>
    <scope>NUCLEOTIDE SEQUENCE</scope>
</reference>
<dbReference type="OrthoDB" id="1621027at2759"/>
<dbReference type="PANTHER" id="PTHR42938">
    <property type="entry name" value="FORMATE DEHYDROGENASE 1"/>
    <property type="match status" value="1"/>
</dbReference>
<dbReference type="InterPro" id="IPR029753">
    <property type="entry name" value="D-isomer_DH_CS"/>
</dbReference>
<keyword evidence="1" id="KW-0560">Oxidoreductase</keyword>
<feature type="domain" description="D-isomer specific 2-hydroxyacid dehydrogenase NAD-binding" evidence="2">
    <location>
        <begin position="1"/>
        <end position="114"/>
    </location>
</feature>
<dbReference type="Gene3D" id="3.40.50.720">
    <property type="entry name" value="NAD(P)-binding Rossmann-like Domain"/>
    <property type="match status" value="2"/>
</dbReference>
<evidence type="ECO:0000313" key="3">
    <source>
        <dbReference type="EMBL" id="CAD7255648.1"/>
    </source>
</evidence>
<dbReference type="AlphaFoldDB" id="A0A7R9AK54"/>
<dbReference type="PANTHER" id="PTHR42938:SF47">
    <property type="entry name" value="HYDROXYPYRUVATE REDUCTASE"/>
    <property type="match status" value="1"/>
</dbReference>
<accession>A0A7R9AK54</accession>
<dbReference type="PROSITE" id="PS00670">
    <property type="entry name" value="D_2_HYDROXYACID_DH_2"/>
    <property type="match status" value="1"/>
</dbReference>
<dbReference type="EMBL" id="CAJPEV010042588">
    <property type="protein sequence ID" value="CAG0910086.1"/>
    <property type="molecule type" value="Genomic_DNA"/>
</dbReference>
<organism evidence="3">
    <name type="scientific">Darwinula stevensoni</name>
    <dbReference type="NCBI Taxonomy" id="69355"/>
    <lineage>
        <taxon>Eukaryota</taxon>
        <taxon>Metazoa</taxon>
        <taxon>Ecdysozoa</taxon>
        <taxon>Arthropoda</taxon>
        <taxon>Crustacea</taxon>
        <taxon>Oligostraca</taxon>
        <taxon>Ostracoda</taxon>
        <taxon>Podocopa</taxon>
        <taxon>Podocopida</taxon>
        <taxon>Darwinulocopina</taxon>
        <taxon>Darwinuloidea</taxon>
        <taxon>Darwinulidae</taxon>
        <taxon>Darwinula</taxon>
    </lineage>
</organism>